<dbReference type="InterPro" id="IPR058163">
    <property type="entry name" value="LysR-type_TF_proteobact-type"/>
</dbReference>
<dbReference type="STRING" id="935700.jaqu_13340"/>
<dbReference type="GO" id="GO:0043565">
    <property type="term" value="F:sequence-specific DNA binding"/>
    <property type="evidence" value="ECO:0007669"/>
    <property type="project" value="TreeGrafter"/>
</dbReference>
<dbReference type="SUPFAM" id="SSF53850">
    <property type="entry name" value="Periplasmic binding protein-like II"/>
    <property type="match status" value="1"/>
</dbReference>
<dbReference type="PANTHER" id="PTHR30537">
    <property type="entry name" value="HTH-TYPE TRANSCRIPTIONAL REGULATOR"/>
    <property type="match status" value="1"/>
</dbReference>
<dbReference type="AlphaFoldDB" id="A0A0D1DAC1"/>
<dbReference type="GO" id="GO:0006351">
    <property type="term" value="P:DNA-templated transcription"/>
    <property type="evidence" value="ECO:0007669"/>
    <property type="project" value="TreeGrafter"/>
</dbReference>
<evidence type="ECO:0000256" key="4">
    <source>
        <dbReference type="ARBA" id="ARBA00023163"/>
    </source>
</evidence>
<dbReference type="RefSeq" id="WP_043918176.1">
    <property type="nucleotide sequence ID" value="NZ_FZPF01000006.1"/>
</dbReference>
<dbReference type="PANTHER" id="PTHR30537:SF3">
    <property type="entry name" value="TRANSCRIPTIONAL REGULATORY PROTEIN"/>
    <property type="match status" value="1"/>
</dbReference>
<dbReference type="Pfam" id="PF03466">
    <property type="entry name" value="LysR_substrate"/>
    <property type="match status" value="1"/>
</dbReference>
<reference evidence="6 7" key="1">
    <citation type="submission" date="2015-02" db="EMBL/GenBank/DDBJ databases">
        <title>Genome Sequence of Jannaschia aquimarina DSM28248, a member of the Roseobacter clade.</title>
        <authorList>
            <person name="Voget S."/>
            <person name="Daniel R."/>
        </authorList>
    </citation>
    <scope>NUCLEOTIDE SEQUENCE [LARGE SCALE GENOMIC DNA]</scope>
    <source>
        <strain evidence="6 7">GSW-M26</strain>
    </source>
</reference>
<evidence type="ECO:0000259" key="5">
    <source>
        <dbReference type="PROSITE" id="PS50931"/>
    </source>
</evidence>
<accession>A0A0D1DAC1</accession>
<dbReference type="Pfam" id="PF00126">
    <property type="entry name" value="HTH_1"/>
    <property type="match status" value="1"/>
</dbReference>
<gene>
    <name evidence="6" type="primary">dmlR_2</name>
    <name evidence="6" type="ORF">jaqu_13340</name>
</gene>
<dbReference type="SUPFAM" id="SSF46785">
    <property type="entry name" value="Winged helix' DNA-binding domain"/>
    <property type="match status" value="1"/>
</dbReference>
<dbReference type="PROSITE" id="PS50931">
    <property type="entry name" value="HTH_LYSR"/>
    <property type="match status" value="1"/>
</dbReference>
<proteinExistence type="inferred from homology"/>
<keyword evidence="7" id="KW-1185">Reference proteome</keyword>
<comment type="caution">
    <text evidence="6">The sequence shown here is derived from an EMBL/GenBank/DDBJ whole genome shotgun (WGS) entry which is preliminary data.</text>
</comment>
<dbReference type="InterPro" id="IPR005119">
    <property type="entry name" value="LysR_subst-bd"/>
</dbReference>
<feature type="domain" description="HTH lysR-type" evidence="5">
    <location>
        <begin position="3"/>
        <end position="60"/>
    </location>
</feature>
<dbReference type="InterPro" id="IPR000847">
    <property type="entry name" value="LysR_HTH_N"/>
</dbReference>
<dbReference type="InterPro" id="IPR036390">
    <property type="entry name" value="WH_DNA-bd_sf"/>
</dbReference>
<evidence type="ECO:0000313" key="7">
    <source>
        <dbReference type="Proteomes" id="UP000032232"/>
    </source>
</evidence>
<evidence type="ECO:0000313" key="6">
    <source>
        <dbReference type="EMBL" id="KIT16838.1"/>
    </source>
</evidence>
<dbReference type="PRINTS" id="PR00039">
    <property type="entry name" value="HTHLYSR"/>
</dbReference>
<dbReference type="OrthoDB" id="9798121at2"/>
<dbReference type="FunFam" id="1.10.10.10:FF:000001">
    <property type="entry name" value="LysR family transcriptional regulator"/>
    <property type="match status" value="1"/>
</dbReference>
<evidence type="ECO:0000256" key="2">
    <source>
        <dbReference type="ARBA" id="ARBA00023015"/>
    </source>
</evidence>
<dbReference type="PATRIC" id="fig|935700.4.peg.1389"/>
<dbReference type="EMBL" id="JYFE01000025">
    <property type="protein sequence ID" value="KIT16838.1"/>
    <property type="molecule type" value="Genomic_DNA"/>
</dbReference>
<dbReference type="Proteomes" id="UP000032232">
    <property type="component" value="Unassembled WGS sequence"/>
</dbReference>
<sequence>MPDRLDRLSAFLRVAERGSLTAAARDLGVSQPTVTRAIDGLEADLGASLLHRTTHSIALTEAGRMLVPRARRMLAAWEGLAEDLSESEALSGPLHVVAPIALGQTALVPVLARFRTENLGVTLNWQLNDEAIRMDEVGCDLWIRVGPVPDDRLVVRHVGDVHRSVLGHPRFAGRPLEACPWITLGPFEGRRIPLDGRMLEVKPVLNTNSVAVVGRALTEGVGVAIAPDWYMEDALGSGRVVRLDTLDRALPVHLAWSPERRTRRLAALVEAVDAGLRGTVTSQSP</sequence>
<keyword evidence="2" id="KW-0805">Transcription regulation</keyword>
<evidence type="ECO:0000256" key="1">
    <source>
        <dbReference type="ARBA" id="ARBA00009437"/>
    </source>
</evidence>
<organism evidence="6 7">
    <name type="scientific">Jannaschia aquimarina</name>
    <dbReference type="NCBI Taxonomy" id="935700"/>
    <lineage>
        <taxon>Bacteria</taxon>
        <taxon>Pseudomonadati</taxon>
        <taxon>Pseudomonadota</taxon>
        <taxon>Alphaproteobacteria</taxon>
        <taxon>Rhodobacterales</taxon>
        <taxon>Roseobacteraceae</taxon>
        <taxon>Jannaschia</taxon>
    </lineage>
</organism>
<keyword evidence="4" id="KW-0804">Transcription</keyword>
<dbReference type="Gene3D" id="3.40.190.290">
    <property type="match status" value="1"/>
</dbReference>
<name>A0A0D1DAC1_9RHOB</name>
<protein>
    <submittedName>
        <fullName evidence="6">DmlR_2 protein</fullName>
    </submittedName>
</protein>
<comment type="similarity">
    <text evidence="1">Belongs to the LysR transcriptional regulatory family.</text>
</comment>
<evidence type="ECO:0000256" key="3">
    <source>
        <dbReference type="ARBA" id="ARBA00023125"/>
    </source>
</evidence>
<dbReference type="Gene3D" id="1.10.10.10">
    <property type="entry name" value="Winged helix-like DNA-binding domain superfamily/Winged helix DNA-binding domain"/>
    <property type="match status" value="1"/>
</dbReference>
<keyword evidence="3" id="KW-0238">DNA-binding</keyword>
<dbReference type="InterPro" id="IPR036388">
    <property type="entry name" value="WH-like_DNA-bd_sf"/>
</dbReference>
<dbReference type="GO" id="GO:0003700">
    <property type="term" value="F:DNA-binding transcription factor activity"/>
    <property type="evidence" value="ECO:0007669"/>
    <property type="project" value="InterPro"/>
</dbReference>